<feature type="transmembrane region" description="Helical" evidence="1">
    <location>
        <begin position="95"/>
        <end position="119"/>
    </location>
</feature>
<dbReference type="Proteomes" id="UP000537260">
    <property type="component" value="Unassembled WGS sequence"/>
</dbReference>
<evidence type="ECO:0000313" key="2">
    <source>
        <dbReference type="EMBL" id="NYJ21625.1"/>
    </source>
</evidence>
<accession>A0A7Z0EI17</accession>
<comment type="caution">
    <text evidence="2">The sequence shown here is derived from an EMBL/GenBank/DDBJ whole genome shotgun (WGS) entry which is preliminary data.</text>
</comment>
<name>A0A7Z0EI17_9MICO</name>
<dbReference type="AlphaFoldDB" id="A0A7Z0EI17"/>
<organism evidence="2 3">
    <name type="scientific">Glaciibacter psychrotolerans</name>
    <dbReference type="NCBI Taxonomy" id="670054"/>
    <lineage>
        <taxon>Bacteria</taxon>
        <taxon>Bacillati</taxon>
        <taxon>Actinomycetota</taxon>
        <taxon>Actinomycetes</taxon>
        <taxon>Micrococcales</taxon>
        <taxon>Microbacteriaceae</taxon>
        <taxon>Glaciibacter</taxon>
    </lineage>
</organism>
<reference evidence="2 3" key="1">
    <citation type="submission" date="2020-07" db="EMBL/GenBank/DDBJ databases">
        <title>Sequencing the genomes of 1000 actinobacteria strains.</title>
        <authorList>
            <person name="Klenk H.-P."/>
        </authorList>
    </citation>
    <scope>NUCLEOTIDE SEQUENCE [LARGE SCALE GENOMIC DNA]</scope>
    <source>
        <strain evidence="2 3">LI1</strain>
    </source>
</reference>
<dbReference type="RefSeq" id="WP_179580228.1">
    <property type="nucleotide sequence ID" value="NZ_JACCFM010000001.1"/>
</dbReference>
<protein>
    <recommendedName>
        <fullName evidence="4">DUF3054 domain-containing protein</fullName>
    </recommendedName>
</protein>
<proteinExistence type="predicted"/>
<gene>
    <name evidence="2" type="ORF">HNR05_003416</name>
</gene>
<dbReference type="EMBL" id="JACCFM010000001">
    <property type="protein sequence ID" value="NYJ21625.1"/>
    <property type="molecule type" value="Genomic_DNA"/>
</dbReference>
<feature type="transmembrane region" description="Helical" evidence="1">
    <location>
        <begin position="67"/>
        <end position="89"/>
    </location>
</feature>
<dbReference type="InterPro" id="IPR021414">
    <property type="entry name" value="DUF3054"/>
</dbReference>
<keyword evidence="1" id="KW-0472">Membrane</keyword>
<feature type="transmembrane region" description="Helical" evidence="1">
    <location>
        <begin position="37"/>
        <end position="58"/>
    </location>
</feature>
<keyword evidence="1" id="KW-1133">Transmembrane helix</keyword>
<dbReference type="Pfam" id="PF11255">
    <property type="entry name" value="DUF3054"/>
    <property type="match status" value="1"/>
</dbReference>
<keyword evidence="3" id="KW-1185">Reference proteome</keyword>
<sequence length="125" mass="13427">MSSHRSATASVIVSGALDLVLVVAFVLIGRASHNEGLAGVVTTAWPFLVALTLGWVALRAWRHPRQILGTGIGIWLITVAGGLILRLVAGQGVQLSFAIVTTLVLGVFLLGWRAIWLLIQRRRRA</sequence>
<evidence type="ECO:0000256" key="1">
    <source>
        <dbReference type="SAM" id="Phobius"/>
    </source>
</evidence>
<evidence type="ECO:0000313" key="3">
    <source>
        <dbReference type="Proteomes" id="UP000537260"/>
    </source>
</evidence>
<feature type="transmembrane region" description="Helical" evidence="1">
    <location>
        <begin position="7"/>
        <end position="31"/>
    </location>
</feature>
<evidence type="ECO:0008006" key="4">
    <source>
        <dbReference type="Google" id="ProtNLM"/>
    </source>
</evidence>
<keyword evidence="1" id="KW-0812">Transmembrane</keyword>